<dbReference type="AlphaFoldDB" id="A0A061FH97"/>
<keyword evidence="2" id="KW-1185">Reference proteome</keyword>
<evidence type="ECO:0000313" key="1">
    <source>
        <dbReference type="EMBL" id="EOY13839.1"/>
    </source>
</evidence>
<proteinExistence type="predicted"/>
<evidence type="ECO:0000313" key="2">
    <source>
        <dbReference type="Proteomes" id="UP000026915"/>
    </source>
</evidence>
<dbReference type="EMBL" id="CM001885">
    <property type="protein sequence ID" value="EOY13839.1"/>
    <property type="molecule type" value="Genomic_DNA"/>
</dbReference>
<organism evidence="1 2">
    <name type="scientific">Theobroma cacao</name>
    <name type="common">Cacao</name>
    <name type="synonym">Cocoa</name>
    <dbReference type="NCBI Taxonomy" id="3641"/>
    <lineage>
        <taxon>Eukaryota</taxon>
        <taxon>Viridiplantae</taxon>
        <taxon>Streptophyta</taxon>
        <taxon>Embryophyta</taxon>
        <taxon>Tracheophyta</taxon>
        <taxon>Spermatophyta</taxon>
        <taxon>Magnoliopsida</taxon>
        <taxon>eudicotyledons</taxon>
        <taxon>Gunneridae</taxon>
        <taxon>Pentapetalae</taxon>
        <taxon>rosids</taxon>
        <taxon>malvids</taxon>
        <taxon>Malvales</taxon>
        <taxon>Malvaceae</taxon>
        <taxon>Byttnerioideae</taxon>
        <taxon>Theobroma</taxon>
    </lineage>
</organism>
<gene>
    <name evidence="1" type="ORF">TCM_032496</name>
</gene>
<sequence length="229" mass="25551">MIQNALLNHQSVLLNRKVLTHSTRVNDGVVTKRQLRRIMRRHKKDMLELKASIESLTLAMQIEHHDDADDVQHDEPGAHIHHDVINADGENVPHVDDVLNDVVATDVTLQLVDAEGDHVLEVDAVVEVVEGRDGNLASVHAKGDHISHSTPQSSASRVLSPELSDVHYREALNLNPTKRARVKMSSKYMANSYVDPLVSRRDLKNSMVEAYEAFKKDECARCNVGILGD</sequence>
<dbReference type="InParanoid" id="A0A061FH97"/>
<protein>
    <submittedName>
        <fullName evidence="1">Uncharacterized protein</fullName>
    </submittedName>
</protein>
<reference evidence="1 2" key="1">
    <citation type="journal article" date="2013" name="Genome Biol.">
        <title>The genome sequence of the most widely cultivated cacao type and its use to identify candidate genes regulating pod color.</title>
        <authorList>
            <person name="Motamayor J.C."/>
            <person name="Mockaitis K."/>
            <person name="Schmutz J."/>
            <person name="Haiminen N."/>
            <person name="Iii D.L."/>
            <person name="Cornejo O."/>
            <person name="Findley S.D."/>
            <person name="Zheng P."/>
            <person name="Utro F."/>
            <person name="Royaert S."/>
            <person name="Saski C."/>
            <person name="Jenkins J."/>
            <person name="Podicheti R."/>
            <person name="Zhao M."/>
            <person name="Scheffler B.E."/>
            <person name="Stack J.C."/>
            <person name="Feltus F.A."/>
            <person name="Mustiga G.M."/>
            <person name="Amores F."/>
            <person name="Phillips W."/>
            <person name="Marelli J.P."/>
            <person name="May G.D."/>
            <person name="Shapiro H."/>
            <person name="Ma J."/>
            <person name="Bustamante C.D."/>
            <person name="Schnell R.J."/>
            <person name="Main D."/>
            <person name="Gilbert D."/>
            <person name="Parida L."/>
            <person name="Kuhn D.N."/>
        </authorList>
    </citation>
    <scope>NUCLEOTIDE SEQUENCE [LARGE SCALE GENOMIC DNA]</scope>
    <source>
        <strain evidence="2">cv. Matina 1-6</strain>
    </source>
</reference>
<dbReference type="Gramene" id="EOY13839">
    <property type="protein sequence ID" value="EOY13839"/>
    <property type="gene ID" value="TCM_032496"/>
</dbReference>
<dbReference type="Proteomes" id="UP000026915">
    <property type="component" value="Chromosome 7"/>
</dbReference>
<name>A0A061FH97_THECC</name>
<accession>A0A061FH97</accession>
<dbReference type="HOGENOM" id="CLU_105634_0_0_1"/>